<keyword evidence="1" id="KW-0880">Kelch repeat</keyword>
<gene>
    <name evidence="3" type="ORF">US86_C0017G0001</name>
</gene>
<organism evidence="3 4">
    <name type="scientific">Candidatus Daviesbacteria bacterium GW2011_GWA2_38_24</name>
    <dbReference type="NCBI Taxonomy" id="1618422"/>
    <lineage>
        <taxon>Bacteria</taxon>
        <taxon>Candidatus Daviesiibacteriota</taxon>
    </lineage>
</organism>
<comment type="caution">
    <text evidence="3">The sequence shown here is derived from an EMBL/GenBank/DDBJ whole genome shotgun (WGS) entry which is preliminary data.</text>
</comment>
<dbReference type="PANTHER" id="PTHR45632">
    <property type="entry name" value="LD33804P"/>
    <property type="match status" value="1"/>
</dbReference>
<evidence type="ECO:0000256" key="2">
    <source>
        <dbReference type="ARBA" id="ARBA00022737"/>
    </source>
</evidence>
<dbReference type="PANTHER" id="PTHR45632:SF3">
    <property type="entry name" value="KELCH-LIKE PROTEIN 32"/>
    <property type="match status" value="1"/>
</dbReference>
<evidence type="ECO:0000256" key="1">
    <source>
        <dbReference type="ARBA" id="ARBA00022441"/>
    </source>
</evidence>
<feature type="non-terminal residue" evidence="3">
    <location>
        <position position="1"/>
    </location>
</feature>
<dbReference type="Proteomes" id="UP000034235">
    <property type="component" value="Unassembled WGS sequence"/>
</dbReference>
<evidence type="ECO:0000313" key="3">
    <source>
        <dbReference type="EMBL" id="KKQ64730.1"/>
    </source>
</evidence>
<dbReference type="PATRIC" id="fig|1618422.5.peg.1210"/>
<reference evidence="3 4" key="1">
    <citation type="journal article" date="2015" name="Nature">
        <title>rRNA introns, odd ribosomes, and small enigmatic genomes across a large radiation of phyla.</title>
        <authorList>
            <person name="Brown C.T."/>
            <person name="Hug L.A."/>
            <person name="Thomas B.C."/>
            <person name="Sharon I."/>
            <person name="Castelle C.J."/>
            <person name="Singh A."/>
            <person name="Wilkins M.J."/>
            <person name="Williams K.H."/>
            <person name="Banfield J.F."/>
        </authorList>
    </citation>
    <scope>NUCLEOTIDE SEQUENCE [LARGE SCALE GENOMIC DNA]</scope>
</reference>
<dbReference type="EMBL" id="LBUP01000017">
    <property type="protein sequence ID" value="KKQ64730.1"/>
    <property type="molecule type" value="Genomic_DNA"/>
</dbReference>
<dbReference type="Pfam" id="PF24681">
    <property type="entry name" value="Kelch_KLHDC2_KLHL20_DRC7"/>
    <property type="match status" value="2"/>
</dbReference>
<dbReference type="SMART" id="SM00612">
    <property type="entry name" value="Kelch"/>
    <property type="match status" value="12"/>
</dbReference>
<protein>
    <submittedName>
        <fullName evidence="3">Uncharacterized protein</fullName>
    </submittedName>
</protein>
<dbReference type="Gene3D" id="2.120.10.80">
    <property type="entry name" value="Kelch-type beta propeller"/>
    <property type="match status" value="7"/>
</dbReference>
<dbReference type="InterPro" id="IPR015915">
    <property type="entry name" value="Kelch-typ_b-propeller"/>
</dbReference>
<proteinExistence type="predicted"/>
<dbReference type="Pfam" id="PF01344">
    <property type="entry name" value="Kelch_1"/>
    <property type="match status" value="1"/>
</dbReference>
<evidence type="ECO:0000313" key="4">
    <source>
        <dbReference type="Proteomes" id="UP000034235"/>
    </source>
</evidence>
<dbReference type="SUPFAM" id="SSF117281">
    <property type="entry name" value="Kelch motif"/>
    <property type="match status" value="5"/>
</dbReference>
<dbReference type="InterPro" id="IPR006652">
    <property type="entry name" value="Kelch_1"/>
</dbReference>
<keyword evidence="2" id="KW-0677">Repeat</keyword>
<accession>A0A0G0JNQ2</accession>
<feature type="non-terminal residue" evidence="3">
    <location>
        <position position="2036"/>
    </location>
</feature>
<name>A0A0G0JNQ2_9BACT</name>
<sequence length="2036" mass="206757">LGIGTEGQVLTVSSSGIPSWAASTGGVTGLNSLSGGLTISGTSNQISVSASGTTITLSTPQSIGTTSSPSFTGLTISGLSTAGVVHNDANGLVSTSLVVNADVSNTAAITYSKLSLASSITGSDLAADISIDTSGSLTSSSTTPITLSSTTPAIAIGNAGTLTITDGTNTLFSLADAGTAGTLTVETLTPTNALGVAYGGTGATTASGARTALELVIGTDVQAYDATLGALAAYATNGLLTQTAADTFTGRTITGTTGTITVTNGDGVAGNPTLTIASDYLGQSSITTLGTIGTGVWQGTAVAVAYGGTGQTTYTDGQLLIGNTTGNTLTAATLTAGSGVTITNGNGSIEISASGTGDMTAVGSMTTGAAFADSTTDDDWLGLGASAGRIEFDDQDTDEVNILDANVGIGDSTPTALFTVGDGDRFQVNSSGQVTLNPSSTTPIANLSNSQTPISAGTTGSYATLTNLPTTRYEHSSVVYNGYLFVIGGATGAYLSTVYSAPINSDGTIGAWATLSTLPATMGFPSTAAYNGYLFVTGGLNASGAVSTVYSAPIKSDGTIGAWATLTNLPGTRQRHSSVVYNGYLFVTGGYGFSTVYSAPIKSDGTIGAWATLTNLPAVRADHSSVVYNGYIFVTGGLNGVGFSTVYSAPIKSDGTIGAWATLTNLPAVLRFHSSVVYNGYIFVTGGYSGTSYVSTVYSAPINSDGTIGAYTTLTNLPTVLAYHSSVVYNGYLFVTGGHNGTSVLSTIYSAPLQSTALATNTSSTLSNGNLLDLWNNSSSKFMVDSSGNLVTQGNITYVNTSQTPSANLTSALSPIGAGGIGTWSTLANIPKDLMQSSATSYNGYIFIAGGFFNAGGTYSSTVHSAKVNLDGTIGGWSTLSNMPVAMRSNRIVAYNSYLYVTGGYDGSAYRSTVYSAKINADGTIGAWATLSTLPQIMGEHSASAYNGYIFVTGGLNAAYLSTVYSAQIKGDGTIGSWATLSTMPQIAASHSSTIHNGYLFVTGGYTGAAYLSTVYSAQIKGDGTIGAWATLSTMPQTRARLSTNSYNGYLYVTGGIGAAEYSTVFSAKINADGTIGAWATLPTTMPATKQYHASAVSNGYLFVLGGHNGTTSVSTVYSAPLQSTAFALHASGALSTGALNTGQNQTWTAGNLFDLWNNNQSKFSVDYGGNVSTTGGINFSQTQGSAASAAFTSKTDQIEAGGIGSWSTLANLPAIVYSHSTVAYNGYIFSLGGYNGSAYVSTAYSAKVNPDGTIGGWQTLSTIPTTSGNRPAYAYNGYLFLVGGTTAAAVLSTVYSAKINSDGTIGAWATLSTLPAVTQTHAGVAYNGYLFVLGGSADGSTAVSTVYSAKINSDGTIGAWATLSTLPAVRYYVSAAAYNNYLFVTGGSSGSSTAVSTVYSSRINSDGTIGSWATLSALPVTLWQHQTITHNGYLYVVGGTTGASTRVSTIYSAKINSDGTISSWATLPTLPITITQPQVPVSNGYMFVVGGYNGSAAISTVYSAPLQSTAFAFNTTNTWATGNLVDVWNNGSSKLTLDNSGNLSIGGKFSSNVVPSGDGLTGSYSTLSTLPAAMRTHSTVASNGYLFVTGGRTSAAVVSTVYSAKINSGTIGSFATLSTLPVAREAHSTVAYNGYLFVTGGTPDDSTATSTVYSTQIKPDGTIGSWATLSTMPAVMYAHSAVAANGYLFVTGGYTGAAAVSTVYSAPINSDGTVGTWATLSTIPATRFRHSTVAYNGYLFVIGGQTVSTVYSAPINSNGTIGAWATLSTLPVTLRYHSAVAYNGYLFAIAGYNDAPSSASTVYSAPIKSDGTIGSWNTLSTIPAARYAHATALYNGYLFVTGGWDSTDAIVSTVYSASLTTSRAFVFNTSSDYPYGASTIGGSASLFSLQNNGDSRFNVDAQGNGRFLGSVYAQSAILGTPGGVGDLAENMEASDLSIEAGDVVSISSSVIAIPSAVEGEAISLSGIAVSSDIHRSPRNDNGGSGKLVKSSVPYDNSIIGVISTKPSLTFSPDLTNGRPVALSGRVPVKISSTSA</sequence>